<organism evidence="1 2">
    <name type="scientific">Rhizophagus irregularis (strain DAOM 197198w)</name>
    <name type="common">Glomus intraradices</name>
    <dbReference type="NCBI Taxonomy" id="1432141"/>
    <lineage>
        <taxon>Eukaryota</taxon>
        <taxon>Fungi</taxon>
        <taxon>Fungi incertae sedis</taxon>
        <taxon>Mucoromycota</taxon>
        <taxon>Glomeromycotina</taxon>
        <taxon>Glomeromycetes</taxon>
        <taxon>Glomerales</taxon>
        <taxon>Glomeraceae</taxon>
        <taxon>Rhizophagus</taxon>
    </lineage>
</organism>
<comment type="caution">
    <text evidence="1">The sequence shown here is derived from an EMBL/GenBank/DDBJ whole genome shotgun (WGS) entry which is preliminary data.</text>
</comment>
<dbReference type="STRING" id="1432141.A0A015K5Y2"/>
<reference evidence="1 2" key="1">
    <citation type="submission" date="2014-02" db="EMBL/GenBank/DDBJ databases">
        <title>Single nucleus genome sequencing reveals high similarity among nuclei of an endomycorrhizal fungus.</title>
        <authorList>
            <person name="Lin K."/>
            <person name="Geurts R."/>
            <person name="Zhang Z."/>
            <person name="Limpens E."/>
            <person name="Saunders D.G."/>
            <person name="Mu D."/>
            <person name="Pang E."/>
            <person name="Cao H."/>
            <person name="Cha H."/>
            <person name="Lin T."/>
            <person name="Zhou Q."/>
            <person name="Shang Y."/>
            <person name="Li Y."/>
            <person name="Ivanov S."/>
            <person name="Sharma T."/>
            <person name="Velzen R.V."/>
            <person name="Ruijter N.D."/>
            <person name="Aanen D.K."/>
            <person name="Win J."/>
            <person name="Kamoun S."/>
            <person name="Bisseling T."/>
            <person name="Huang S."/>
        </authorList>
    </citation>
    <scope>NUCLEOTIDE SEQUENCE [LARGE SCALE GENOMIC DNA]</scope>
    <source>
        <strain evidence="2">DAOM197198w</strain>
    </source>
</reference>
<dbReference type="Proteomes" id="UP000022910">
    <property type="component" value="Unassembled WGS sequence"/>
</dbReference>
<name>A0A015K5Y2_RHIIW</name>
<keyword evidence="2" id="KW-1185">Reference proteome</keyword>
<accession>A0A015K5Y2</accession>
<evidence type="ECO:0000313" key="1">
    <source>
        <dbReference type="EMBL" id="EXX62874.1"/>
    </source>
</evidence>
<dbReference type="OMA" id="YVACNIT"/>
<dbReference type="EMBL" id="JEMT01024342">
    <property type="protein sequence ID" value="EXX62874.1"/>
    <property type="molecule type" value="Genomic_DNA"/>
</dbReference>
<dbReference type="PANTHER" id="PTHR46579:SF2">
    <property type="entry name" value="C2H2-TYPE DOMAIN-CONTAINING PROTEIN"/>
    <property type="match status" value="1"/>
</dbReference>
<evidence type="ECO:0000313" key="2">
    <source>
        <dbReference type="Proteomes" id="UP000022910"/>
    </source>
</evidence>
<dbReference type="AlphaFoldDB" id="A0A015K5Y2"/>
<proteinExistence type="predicted"/>
<gene>
    <name evidence="1" type="ORF">RirG_157680</name>
</gene>
<dbReference type="HOGENOM" id="CLU_078867_1_0_1"/>
<protein>
    <submittedName>
        <fullName evidence="1">Uncharacterized protein</fullName>
    </submittedName>
</protein>
<dbReference type="PANTHER" id="PTHR46579">
    <property type="entry name" value="F5/8 TYPE C DOMAIN-CONTAINING PROTEIN-RELATED"/>
    <property type="match status" value="1"/>
</dbReference>
<sequence length="167" mass="19689">MLPGPNEVSLHKINHYLAPIVNEDIPLGRDYSKSNIRASVTKKNSCSVDNDIMRYTRYEKTCGHVSALVFYHRCQKKANYENHQHNFAGMGDMEDWFVARDSNEHLQNALDWRWCNSDTSRKRFVKQTGVRWSELLRLPYFDPIRFTIIDPMHCLFLGIAKWIVKRI</sequence>